<dbReference type="GO" id="GO:0060090">
    <property type="term" value="F:molecular adaptor activity"/>
    <property type="evidence" value="ECO:0007669"/>
    <property type="project" value="UniProtKB-ARBA"/>
</dbReference>
<dbReference type="PROSITE" id="PS50086">
    <property type="entry name" value="TBC_RABGAP"/>
    <property type="match status" value="1"/>
</dbReference>
<evidence type="ECO:0000256" key="1">
    <source>
        <dbReference type="ARBA" id="ARBA00004120"/>
    </source>
</evidence>
<dbReference type="Ensembl" id="ENSLLTT00000000350.1">
    <property type="protein sequence ID" value="ENSLLTP00000000341.1"/>
    <property type="gene ID" value="ENSLLTG00000000250.1"/>
</dbReference>
<evidence type="ECO:0000256" key="4">
    <source>
        <dbReference type="ARBA" id="ARBA00022490"/>
    </source>
</evidence>
<evidence type="ECO:0000256" key="2">
    <source>
        <dbReference type="ARBA" id="ARBA00004607"/>
    </source>
</evidence>
<dbReference type="PANTHER" id="PTHR19853:SF1">
    <property type="entry name" value="TBC1 DOMAIN FAMILY MEMBER 31"/>
    <property type="match status" value="1"/>
</dbReference>
<evidence type="ECO:0000256" key="7">
    <source>
        <dbReference type="ARBA" id="ARBA00022794"/>
    </source>
</evidence>
<evidence type="ECO:0000256" key="10">
    <source>
        <dbReference type="ARBA" id="ARBA00023273"/>
    </source>
</evidence>
<dbReference type="PROSITE" id="PS00678">
    <property type="entry name" value="WD_REPEATS_1"/>
    <property type="match status" value="1"/>
</dbReference>
<dbReference type="InterPro" id="IPR000195">
    <property type="entry name" value="Rab-GAP-TBC_dom"/>
</dbReference>
<dbReference type="FunFam" id="1.10.472.80:FF:000022">
    <property type="entry name" value="TBC1 domain family, member 31"/>
    <property type="match status" value="1"/>
</dbReference>
<keyword evidence="8 12" id="KW-0175">Coiled coil</keyword>
<keyword evidence="5" id="KW-0853">WD repeat</keyword>
<accession>A0A8C5RBN6</accession>
<dbReference type="Pfam" id="PF00566">
    <property type="entry name" value="RabGAP-TBC"/>
    <property type="match status" value="1"/>
</dbReference>
<dbReference type="InterPro" id="IPR019775">
    <property type="entry name" value="WD40_repeat_CS"/>
</dbReference>
<dbReference type="Proteomes" id="UP000694406">
    <property type="component" value="Unplaced"/>
</dbReference>
<dbReference type="AlphaFoldDB" id="A0A8C5RBN6"/>
<evidence type="ECO:0000259" key="13">
    <source>
        <dbReference type="PROSITE" id="PS50086"/>
    </source>
</evidence>
<dbReference type="InterPro" id="IPR001680">
    <property type="entry name" value="WD40_rpt"/>
</dbReference>
<dbReference type="SUPFAM" id="SSF47923">
    <property type="entry name" value="Ypt/Rab-GAP domain of gyp1p"/>
    <property type="match status" value="1"/>
</dbReference>
<dbReference type="Gene3D" id="2.130.10.10">
    <property type="entry name" value="YVTN repeat-like/Quinoprotein amine dehydrogenase"/>
    <property type="match status" value="2"/>
</dbReference>
<dbReference type="Gene3D" id="1.10.472.80">
    <property type="entry name" value="Ypt/Rab-GAP domain of gyp1p, domain 3"/>
    <property type="match status" value="1"/>
</dbReference>
<feature type="coiled-coil region" evidence="12">
    <location>
        <begin position="694"/>
        <end position="776"/>
    </location>
</feature>
<evidence type="ECO:0000313" key="14">
    <source>
        <dbReference type="Ensembl" id="ENSLLTP00000000341.1"/>
    </source>
</evidence>
<dbReference type="InterPro" id="IPR036322">
    <property type="entry name" value="WD40_repeat_dom_sf"/>
</dbReference>
<dbReference type="Pfam" id="PF00400">
    <property type="entry name" value="WD40"/>
    <property type="match status" value="1"/>
</dbReference>
<evidence type="ECO:0000256" key="8">
    <source>
        <dbReference type="ARBA" id="ARBA00023054"/>
    </source>
</evidence>
<comment type="function">
    <text evidence="11">Molecular adapter which is involved in cilium biogenesis. Part of a functional complex including OFD1 a centriolar protein involved in cilium assembly. Could regulate the cAMP-dependent phosphorylation of OFD1, and its subsequent ubiquitination by PJA2 which ultimately leads to its proteasomal degradation.</text>
</comment>
<evidence type="ECO:0000256" key="5">
    <source>
        <dbReference type="ARBA" id="ARBA00022574"/>
    </source>
</evidence>
<feature type="domain" description="Rab-GAP TBC" evidence="13">
    <location>
        <begin position="423"/>
        <end position="598"/>
    </location>
</feature>
<dbReference type="GO" id="GO:0060271">
    <property type="term" value="P:cilium assembly"/>
    <property type="evidence" value="ECO:0007669"/>
    <property type="project" value="UniProtKB-ARBA"/>
</dbReference>
<evidence type="ECO:0000256" key="12">
    <source>
        <dbReference type="SAM" id="Coils"/>
    </source>
</evidence>
<keyword evidence="10" id="KW-0966">Cell projection</keyword>
<reference evidence="14" key="2">
    <citation type="submission" date="2025-09" db="UniProtKB">
        <authorList>
            <consortium name="Ensembl"/>
        </authorList>
    </citation>
    <scope>IDENTIFICATION</scope>
</reference>
<proteinExistence type="predicted"/>
<keyword evidence="6" id="KW-0677">Repeat</keyword>
<dbReference type="SUPFAM" id="SSF50978">
    <property type="entry name" value="WD40 repeat-like"/>
    <property type="match status" value="1"/>
</dbReference>
<dbReference type="FunFam" id="2.130.10.10:FF:000185">
    <property type="entry name" value="TBC1 domain family member 31 isoform X1"/>
    <property type="match status" value="1"/>
</dbReference>
<reference evidence="14" key="1">
    <citation type="submission" date="2025-08" db="UniProtKB">
        <authorList>
            <consortium name="Ensembl"/>
        </authorList>
    </citation>
    <scope>IDENTIFICATION</scope>
</reference>
<keyword evidence="4" id="KW-0963">Cytoplasm</keyword>
<keyword evidence="9" id="KW-0206">Cytoskeleton</keyword>
<keyword evidence="7" id="KW-0970">Cilium biogenesis/degradation</keyword>
<dbReference type="InterPro" id="IPR051570">
    <property type="entry name" value="TBC1_cilium_biogenesis"/>
</dbReference>
<evidence type="ECO:0000256" key="11">
    <source>
        <dbReference type="ARBA" id="ARBA00034464"/>
    </source>
</evidence>
<dbReference type="GeneTree" id="ENSGT00940000153859"/>
<organism evidence="14 15">
    <name type="scientific">Laticauda laticaudata</name>
    <name type="common">Blue-ringed sea krait</name>
    <name type="synonym">Blue-lipped sea krait</name>
    <dbReference type="NCBI Taxonomy" id="8630"/>
    <lineage>
        <taxon>Eukaryota</taxon>
        <taxon>Metazoa</taxon>
        <taxon>Chordata</taxon>
        <taxon>Craniata</taxon>
        <taxon>Vertebrata</taxon>
        <taxon>Euteleostomi</taxon>
        <taxon>Lepidosauria</taxon>
        <taxon>Squamata</taxon>
        <taxon>Bifurcata</taxon>
        <taxon>Unidentata</taxon>
        <taxon>Episquamata</taxon>
        <taxon>Toxicofera</taxon>
        <taxon>Serpentes</taxon>
        <taxon>Colubroidea</taxon>
        <taxon>Elapidae</taxon>
        <taxon>Laticaudinae</taxon>
        <taxon>Laticauda</taxon>
    </lineage>
</organism>
<dbReference type="PANTHER" id="PTHR19853">
    <property type="entry name" value="WD REPEAT CONTAINING PROTEIN 3 WDR3"/>
    <property type="match status" value="1"/>
</dbReference>
<name>A0A8C5RBN6_LATLA</name>
<dbReference type="FunFam" id="2.130.10.10:FF:003385">
    <property type="entry name" value="Uncharacterized protein"/>
    <property type="match status" value="1"/>
</dbReference>
<dbReference type="GO" id="GO:0034451">
    <property type="term" value="C:centriolar satellite"/>
    <property type="evidence" value="ECO:0007669"/>
    <property type="project" value="UniProtKB-SubCell"/>
</dbReference>
<gene>
    <name evidence="14" type="primary">TBC1D31</name>
</gene>
<keyword evidence="15" id="KW-1185">Reference proteome</keyword>
<dbReference type="GO" id="GO:0036064">
    <property type="term" value="C:ciliary basal body"/>
    <property type="evidence" value="ECO:0007669"/>
    <property type="project" value="TreeGrafter"/>
</dbReference>
<protein>
    <recommendedName>
        <fullName evidence="3">TBC1 domain family member 31</fullName>
    </recommendedName>
</protein>
<evidence type="ECO:0000256" key="6">
    <source>
        <dbReference type="ARBA" id="ARBA00022737"/>
    </source>
</evidence>
<evidence type="ECO:0000256" key="9">
    <source>
        <dbReference type="ARBA" id="ARBA00023212"/>
    </source>
</evidence>
<sequence length="993" mass="116169">MQSSDLGNREQGKIWHRRPSPATQQGIIVNIIHTTTGYHSKTIRFLNVAFDCAGEFLLAGDHQGNIYVFDLVGNRFNLVQRTGQACTALAFTLRRKTEFLVALADYSIKCFDTATKELVSWMRGHDSSVSSISIHGSGRYAITCSTDTAQLWDLDTFQRKRKLNVRHSVGIQKVFFLPLSNTILSCFKDNSIFAWDFDTLHCKYQLPSPIEGSSLHYKVFAITRDGRVLATGGKSNHLHLWCLESKQLLRIIQMPTKVRAIRHLEFLSDSFDGGSNQVLGVLSQDNIMRFININTCKLLFDLGSHEEGLSMAAMSPSGRYIAAVMENGSLNIYSIQALTQEINKPPPPLFKVIEDSKNKLEANKLTMRVTSRTSERPWKAKKGKIQSKVLKPLLDVSYEGKENELPEGLNKKRLQALLKGFGEYPAKYRMFIWRSLLRLPENHLAFNSLLDKGTHSAFAHLQSEYPIKSRKLLRVLQRTLSGLAHWSTIFGEMPYIPLLVFPFIKLFQNNQLICFEVVATVIINWCQHWFEFFPNPPVNVLSMVENILAHHDKELLHHLMKYNITSQSYAWPLLETMFSEVLTREEWLKMFDNIFSNHPSYLLMVVAAYLICSRAPLLHCNQREDFEYFFHHRNHLDVSVVIREAYHLMECTPDNIHPIRMLEDFAPLTKGQYPIFNKYPKFIVDYQSQERERIRQEEIEYLRERQLLHEIEAKAIEHRVEDETWYRKQELLQEAEEQRRKILLTEEEKLAEQRRLAAVKRELKMKELQLVDATRRRFLKYQQDQREMEVKRLDDEIARKASMREEETAATIRDVEVRQMELETQRRLFEQNLVKEQEAMTQEVKGKMDTSRRKADLEEHLFQRLTELCVVLDLKAKKKSVLEECLAKAHQENIDVSWQMELLHKRICDDMDRDQRYQEVAELLHKNRMAEVKLCNRSFFFKKRPLFTFQVSLDRGRQELESKEREIMAEVRQLRKKLMSHARGKASLPQKAQ</sequence>
<evidence type="ECO:0000313" key="15">
    <source>
        <dbReference type="Proteomes" id="UP000694406"/>
    </source>
</evidence>
<dbReference type="InterPro" id="IPR015943">
    <property type="entry name" value="WD40/YVTN_repeat-like_dom_sf"/>
</dbReference>
<dbReference type="InterPro" id="IPR035969">
    <property type="entry name" value="Rab-GAP_TBC_sf"/>
</dbReference>
<dbReference type="SMART" id="SM00320">
    <property type="entry name" value="WD40"/>
    <property type="match status" value="7"/>
</dbReference>
<evidence type="ECO:0000256" key="3">
    <source>
        <dbReference type="ARBA" id="ARBA00014199"/>
    </source>
</evidence>
<comment type="subcellular location">
    <subcellularLocation>
        <location evidence="1">Cytoplasm</location>
        <location evidence="1">Cytoskeleton</location>
        <location evidence="1">Cilium basal body</location>
    </subcellularLocation>
    <subcellularLocation>
        <location evidence="2">Cytoplasm</location>
        <location evidence="2">Cytoskeleton</location>
        <location evidence="2">Microtubule organizing center</location>
        <location evidence="2">Centrosome</location>
        <location evidence="2">Centriolar satellite</location>
    </subcellularLocation>
</comment>